<sequence length="236" mass="25338">MVSWQTRMESVVRSALVDKVDRDHTETDRAFLRRRIVVGIVLVVGATLLGISLSVKPGDPLFYTLTIALALVWIVGGFLSGPLHLGRIPFRGHLRRPILTPIAIGLAAGGVFVVGALIVREIPPLRDFTANVLDHARVGPLALIVFITLFNGLAEEIFFRGALFAAIGRGRPVLISTIVYTIATLATGNPMLGFAAITLGFVLGLERRASGGILAPILTHVSWSTVMVFAMPPLFA</sequence>
<feature type="transmembrane region" description="Helical" evidence="1">
    <location>
        <begin position="36"/>
        <end position="55"/>
    </location>
</feature>
<proteinExistence type="predicted"/>
<dbReference type="AlphaFoldDB" id="A0A1I0SS47"/>
<organism evidence="3 4">
    <name type="scientific">Rhodococcoides kroppenstedtii</name>
    <dbReference type="NCBI Taxonomy" id="293050"/>
    <lineage>
        <taxon>Bacteria</taxon>
        <taxon>Bacillati</taxon>
        <taxon>Actinomycetota</taxon>
        <taxon>Actinomycetes</taxon>
        <taxon>Mycobacteriales</taxon>
        <taxon>Nocardiaceae</taxon>
        <taxon>Rhodococcoides</taxon>
    </lineage>
</organism>
<accession>A0A1I0SS47</accession>
<dbReference type="Pfam" id="PF02517">
    <property type="entry name" value="Rce1-like"/>
    <property type="match status" value="1"/>
</dbReference>
<dbReference type="RefSeq" id="WP_068365885.1">
    <property type="nucleotide sequence ID" value="NZ_FOJN01000002.1"/>
</dbReference>
<evidence type="ECO:0000256" key="1">
    <source>
        <dbReference type="SAM" id="Phobius"/>
    </source>
</evidence>
<dbReference type="GeneID" id="85484700"/>
<name>A0A1I0SS47_9NOCA</name>
<feature type="transmembrane region" description="Helical" evidence="1">
    <location>
        <begin position="98"/>
        <end position="118"/>
    </location>
</feature>
<feature type="transmembrane region" description="Helical" evidence="1">
    <location>
        <begin position="138"/>
        <end position="158"/>
    </location>
</feature>
<dbReference type="GO" id="GO:0080120">
    <property type="term" value="P:CAAX-box protein maturation"/>
    <property type="evidence" value="ECO:0007669"/>
    <property type="project" value="UniProtKB-ARBA"/>
</dbReference>
<evidence type="ECO:0000313" key="4">
    <source>
        <dbReference type="Proteomes" id="UP000182054"/>
    </source>
</evidence>
<gene>
    <name evidence="3" type="ORF">SAMN05444374_102231</name>
</gene>
<evidence type="ECO:0000313" key="3">
    <source>
        <dbReference type="EMBL" id="SFA42322.1"/>
    </source>
</evidence>
<keyword evidence="1" id="KW-1133">Transmembrane helix</keyword>
<feature type="transmembrane region" description="Helical" evidence="1">
    <location>
        <begin position="61"/>
        <end position="86"/>
    </location>
</feature>
<keyword evidence="1" id="KW-0472">Membrane</keyword>
<dbReference type="OrthoDB" id="4407663at2"/>
<reference evidence="3 4" key="1">
    <citation type="submission" date="2016-10" db="EMBL/GenBank/DDBJ databases">
        <authorList>
            <person name="de Groot N.N."/>
        </authorList>
    </citation>
    <scope>NUCLEOTIDE SEQUENCE [LARGE SCALE GENOMIC DNA]</scope>
    <source>
        <strain evidence="3 4">DSM 44908</strain>
    </source>
</reference>
<dbReference type="Proteomes" id="UP000182054">
    <property type="component" value="Unassembled WGS sequence"/>
</dbReference>
<protein>
    <recommendedName>
        <fullName evidence="2">CAAX prenyl protease 2/Lysostaphin resistance protein A-like domain-containing protein</fullName>
    </recommendedName>
</protein>
<dbReference type="EMBL" id="FOJN01000002">
    <property type="protein sequence ID" value="SFA42322.1"/>
    <property type="molecule type" value="Genomic_DNA"/>
</dbReference>
<feature type="transmembrane region" description="Helical" evidence="1">
    <location>
        <begin position="178"/>
        <end position="201"/>
    </location>
</feature>
<dbReference type="GO" id="GO:0004175">
    <property type="term" value="F:endopeptidase activity"/>
    <property type="evidence" value="ECO:0007669"/>
    <property type="project" value="UniProtKB-ARBA"/>
</dbReference>
<evidence type="ECO:0000259" key="2">
    <source>
        <dbReference type="Pfam" id="PF02517"/>
    </source>
</evidence>
<keyword evidence="1" id="KW-0812">Transmembrane</keyword>
<feature type="transmembrane region" description="Helical" evidence="1">
    <location>
        <begin position="213"/>
        <end position="235"/>
    </location>
</feature>
<feature type="domain" description="CAAX prenyl protease 2/Lysostaphin resistance protein A-like" evidence="2">
    <location>
        <begin position="139"/>
        <end position="225"/>
    </location>
</feature>
<dbReference type="InterPro" id="IPR003675">
    <property type="entry name" value="Rce1/LyrA-like_dom"/>
</dbReference>